<dbReference type="RefSeq" id="WP_055467286.1">
    <property type="nucleotide sequence ID" value="NZ_LKHS01000047.1"/>
</dbReference>
<comment type="caution">
    <text evidence="1">The sequence shown here is derived from an EMBL/GenBank/DDBJ whole genome shotgun (WGS) entry which is preliminary data.</text>
</comment>
<sequence>MDEQTVTTVVSSGAIGAAGAYAVFKFFGDKLLSNLFSKDLEKFKADLTKDNNVKLEQVKSDLLLIAKNEERTFSREARMKQYKFPLLHAANDLQSRFFNILEQRLCEYYGQSNVVEHRNYVVNNTCFLIAQYFAWAEIIRKDIQFIELGSNDSARELSTLIDSIYSIFQSDSFDEQLFIWAGEQRGLGELLIKTQEKESYCIGYASFLDIFESTDNVLFLSLKRKVTSLINDPEIGYQRLVSLQNSLIDLMFFLDPSYGRFPEDKRQKVKLS</sequence>
<protein>
    <submittedName>
        <fullName evidence="1">Uncharacterized protein</fullName>
    </submittedName>
</protein>
<dbReference type="EMBL" id="LKHS01000047">
    <property type="protein sequence ID" value="KQH83516.1"/>
    <property type="molecule type" value="Genomic_DNA"/>
</dbReference>
<organism evidence="1 2">
    <name type="scientific">Vibrio furnissii</name>
    <dbReference type="NCBI Taxonomy" id="29494"/>
    <lineage>
        <taxon>Bacteria</taxon>
        <taxon>Pseudomonadati</taxon>
        <taxon>Pseudomonadota</taxon>
        <taxon>Gammaproteobacteria</taxon>
        <taxon>Vibrionales</taxon>
        <taxon>Vibrionaceae</taxon>
        <taxon>Vibrio</taxon>
    </lineage>
</organism>
<name>A0A0Q2XQG7_VIBFU</name>
<accession>A0A0Q2XQG7</accession>
<proteinExistence type="predicted"/>
<evidence type="ECO:0000313" key="1">
    <source>
        <dbReference type="EMBL" id="KQH83516.1"/>
    </source>
</evidence>
<dbReference type="Proteomes" id="UP000051221">
    <property type="component" value="Unassembled WGS sequence"/>
</dbReference>
<gene>
    <name evidence="1" type="ORF">AMR76_22460</name>
</gene>
<dbReference type="InParanoid" id="A0A0Q2XQG7"/>
<evidence type="ECO:0000313" key="2">
    <source>
        <dbReference type="Proteomes" id="UP000051221"/>
    </source>
</evidence>
<reference evidence="1 2" key="1">
    <citation type="submission" date="2015-08" db="EMBL/GenBank/DDBJ databases">
        <title>Antibacterial properties of a collection of Vibrionaceae strains.</title>
        <authorList>
            <person name="Giubergia S."/>
        </authorList>
    </citation>
    <scope>NUCLEOTIDE SEQUENCE [LARGE SCALE GENOMIC DNA]</scope>
    <source>
        <strain evidence="1 2">S0821</strain>
    </source>
</reference>
<dbReference type="AlphaFoldDB" id="A0A0Q2XQG7"/>
<keyword evidence="2" id="KW-1185">Reference proteome</keyword>